<evidence type="ECO:0000259" key="6">
    <source>
        <dbReference type="PROSITE" id="PS51186"/>
    </source>
</evidence>
<dbReference type="SUPFAM" id="SSF55729">
    <property type="entry name" value="Acyl-CoA N-acyltransferases (Nat)"/>
    <property type="match status" value="1"/>
</dbReference>
<protein>
    <recommendedName>
        <fullName evidence="3">Lysine N-acyltransferase MbtK</fullName>
    </recommendedName>
    <alternativeName>
        <fullName evidence="5">Mycobactin synthase protein K</fullName>
    </alternativeName>
</protein>
<keyword evidence="4" id="KW-0046">Antibiotic resistance</keyword>
<dbReference type="PROSITE" id="PS51186">
    <property type="entry name" value="GNAT"/>
    <property type="match status" value="1"/>
</dbReference>
<dbReference type="SMART" id="SM01006">
    <property type="entry name" value="AlcB"/>
    <property type="match status" value="1"/>
</dbReference>
<evidence type="ECO:0000256" key="5">
    <source>
        <dbReference type="ARBA" id="ARBA00031122"/>
    </source>
</evidence>
<dbReference type="RefSeq" id="WP_137812055.1">
    <property type="nucleotide sequence ID" value="NZ_BJFL01000002.1"/>
</dbReference>
<gene>
    <name evidence="7" type="ORF">GTS_04760</name>
</gene>
<comment type="function">
    <text evidence="1">Acyltransferase required for the direct transfer of medium- to long-chain fatty acyl moieties from a carrier protein (MbtL) on to the epsilon-amino group of lysine residue in the mycobactin core.</text>
</comment>
<dbReference type="AlphaFoldDB" id="A0A4D4J4G3"/>
<name>A0A4D4J4G3_9PSEU</name>
<dbReference type="InterPro" id="IPR019432">
    <property type="entry name" value="Acyltransferase_MbtK/IucB-like"/>
</dbReference>
<accession>A0A4D4J4G3</accession>
<dbReference type="InterPro" id="IPR000182">
    <property type="entry name" value="GNAT_dom"/>
</dbReference>
<dbReference type="GO" id="GO:0016410">
    <property type="term" value="F:N-acyltransferase activity"/>
    <property type="evidence" value="ECO:0007669"/>
    <property type="project" value="TreeGrafter"/>
</dbReference>
<dbReference type="Pfam" id="PF13523">
    <property type="entry name" value="Acetyltransf_8"/>
    <property type="match status" value="1"/>
</dbReference>
<dbReference type="UniPathway" id="UPA00011"/>
<dbReference type="GO" id="GO:0019290">
    <property type="term" value="P:siderophore biosynthetic process"/>
    <property type="evidence" value="ECO:0007669"/>
    <property type="project" value="InterPro"/>
</dbReference>
<evidence type="ECO:0000256" key="3">
    <source>
        <dbReference type="ARBA" id="ARBA00020586"/>
    </source>
</evidence>
<evidence type="ECO:0000313" key="8">
    <source>
        <dbReference type="Proteomes" id="UP000298860"/>
    </source>
</evidence>
<evidence type="ECO:0000256" key="1">
    <source>
        <dbReference type="ARBA" id="ARBA00003818"/>
    </source>
</evidence>
<comment type="pathway">
    <text evidence="2">Siderophore biosynthesis; mycobactin biosynthesis.</text>
</comment>
<organism evidence="7 8">
    <name type="scientific">Gandjariella thermophila</name>
    <dbReference type="NCBI Taxonomy" id="1931992"/>
    <lineage>
        <taxon>Bacteria</taxon>
        <taxon>Bacillati</taxon>
        <taxon>Actinomycetota</taxon>
        <taxon>Actinomycetes</taxon>
        <taxon>Pseudonocardiales</taxon>
        <taxon>Pseudonocardiaceae</taxon>
        <taxon>Gandjariella</taxon>
    </lineage>
</organism>
<comment type="caution">
    <text evidence="7">The sequence shown here is derived from an EMBL/GenBank/DDBJ whole genome shotgun (WGS) entry which is preliminary data.</text>
</comment>
<evidence type="ECO:0000256" key="2">
    <source>
        <dbReference type="ARBA" id="ARBA00005102"/>
    </source>
</evidence>
<dbReference type="InterPro" id="IPR016181">
    <property type="entry name" value="Acyl_CoA_acyltransferase"/>
</dbReference>
<sequence>MTVAPETVPAPPLPRLPEPWSVRRAGTADAELLSCWMNRPHVAEFWRQAWPAGEWAAELARQVAGDHSLPLLVASDAVPAAYLEVYRVARDPLAGHYPHHPHDLGVHVAIGEPSRTGRGLGRALLRAVAEGLLAADPHCQRVVAEPDVRNVPSIRAFTAAGFRPAGEITLPDKTATLLVFDRNPLEAP</sequence>
<proteinExistence type="predicted"/>
<evidence type="ECO:0000313" key="7">
    <source>
        <dbReference type="EMBL" id="GDY28843.1"/>
    </source>
</evidence>
<dbReference type="GO" id="GO:0046677">
    <property type="term" value="P:response to antibiotic"/>
    <property type="evidence" value="ECO:0007669"/>
    <property type="project" value="UniProtKB-KW"/>
</dbReference>
<dbReference type="PANTHER" id="PTHR31438:SF1">
    <property type="entry name" value="LYSINE N-ACYLTRANSFERASE C17G9.06C-RELATED"/>
    <property type="match status" value="1"/>
</dbReference>
<reference evidence="8" key="1">
    <citation type="submission" date="2019-04" db="EMBL/GenBank/DDBJ databases">
        <title>Draft genome sequence of Pseudonocardiaceae bacterium SL3-2-4.</title>
        <authorList>
            <person name="Ningsih F."/>
            <person name="Yokota A."/>
            <person name="Sakai Y."/>
            <person name="Nanatani K."/>
            <person name="Yabe S."/>
            <person name="Oetari A."/>
            <person name="Sjamsuridzal W."/>
        </authorList>
    </citation>
    <scope>NUCLEOTIDE SEQUENCE [LARGE SCALE GENOMIC DNA]</scope>
    <source>
        <strain evidence="8">SL3-2-4</strain>
    </source>
</reference>
<dbReference type="PANTHER" id="PTHR31438">
    <property type="entry name" value="LYSINE N-ACYLTRANSFERASE C17G9.06C-RELATED"/>
    <property type="match status" value="1"/>
</dbReference>
<feature type="domain" description="N-acetyltransferase" evidence="6">
    <location>
        <begin position="30"/>
        <end position="183"/>
    </location>
</feature>
<keyword evidence="8" id="KW-1185">Reference proteome</keyword>
<dbReference type="OrthoDB" id="9087497at2"/>
<dbReference type="EMBL" id="BJFL01000002">
    <property type="protein sequence ID" value="GDY28843.1"/>
    <property type="molecule type" value="Genomic_DNA"/>
</dbReference>
<dbReference type="CDD" id="cd04301">
    <property type="entry name" value="NAT_SF"/>
    <property type="match status" value="1"/>
</dbReference>
<dbReference type="Gene3D" id="3.40.630.30">
    <property type="match status" value="1"/>
</dbReference>
<evidence type="ECO:0000256" key="4">
    <source>
        <dbReference type="ARBA" id="ARBA00023251"/>
    </source>
</evidence>
<dbReference type="Proteomes" id="UP000298860">
    <property type="component" value="Unassembled WGS sequence"/>
</dbReference>